<dbReference type="OrthoDB" id="125856at2759"/>
<evidence type="ECO:0000313" key="2">
    <source>
        <dbReference type="Proteomes" id="UP000275267"/>
    </source>
</evidence>
<dbReference type="EMBL" id="PQIB02000003">
    <property type="protein sequence ID" value="RLN29006.1"/>
    <property type="molecule type" value="Genomic_DNA"/>
</dbReference>
<name>A0A3L6SZ94_PANMI</name>
<proteinExistence type="predicted"/>
<comment type="caution">
    <text evidence="1">The sequence shown here is derived from an EMBL/GenBank/DDBJ whole genome shotgun (WGS) entry which is preliminary data.</text>
</comment>
<dbReference type="STRING" id="4540.A0A3L6SZ94"/>
<gene>
    <name evidence="1" type="ORF">C2845_PM05G17660</name>
</gene>
<keyword evidence="2" id="KW-1185">Reference proteome</keyword>
<dbReference type="Proteomes" id="UP000275267">
    <property type="component" value="Unassembled WGS sequence"/>
</dbReference>
<evidence type="ECO:0000313" key="1">
    <source>
        <dbReference type="EMBL" id="RLN29006.1"/>
    </source>
</evidence>
<organism evidence="1 2">
    <name type="scientific">Panicum miliaceum</name>
    <name type="common">Proso millet</name>
    <name type="synonym">Broomcorn millet</name>
    <dbReference type="NCBI Taxonomy" id="4540"/>
    <lineage>
        <taxon>Eukaryota</taxon>
        <taxon>Viridiplantae</taxon>
        <taxon>Streptophyta</taxon>
        <taxon>Embryophyta</taxon>
        <taxon>Tracheophyta</taxon>
        <taxon>Spermatophyta</taxon>
        <taxon>Magnoliopsida</taxon>
        <taxon>Liliopsida</taxon>
        <taxon>Poales</taxon>
        <taxon>Poaceae</taxon>
        <taxon>PACMAD clade</taxon>
        <taxon>Panicoideae</taxon>
        <taxon>Panicodae</taxon>
        <taxon>Paniceae</taxon>
        <taxon>Panicinae</taxon>
        <taxon>Panicum</taxon>
        <taxon>Panicum sect. Panicum</taxon>
    </lineage>
</organism>
<accession>A0A3L6SZ94</accession>
<protein>
    <submittedName>
        <fullName evidence="1">Exocyst complex component 5</fullName>
    </submittedName>
</protein>
<dbReference type="AlphaFoldDB" id="A0A3L6SZ94"/>
<sequence length="153" mass="16672">MPTATNPAAVLLLTLDLEDSKGNFSFDALFGGLMHELLQEYRGEDDAAPAPSPPLRRRAARAVQALVRSSSTSAGRLTRGLQNLKKEAAVQDAKHCKIRTSRSVLEPNNSLILANFAQFLYLVQNDYDRSCAAKLQSSISRGVSSGYVVKQYS</sequence>
<reference evidence="2" key="1">
    <citation type="journal article" date="2019" name="Nat. Commun.">
        <title>The genome of broomcorn millet.</title>
        <authorList>
            <person name="Zou C."/>
            <person name="Miki D."/>
            <person name="Li D."/>
            <person name="Tang Q."/>
            <person name="Xiao L."/>
            <person name="Rajput S."/>
            <person name="Deng P."/>
            <person name="Jia W."/>
            <person name="Huang R."/>
            <person name="Zhang M."/>
            <person name="Sun Y."/>
            <person name="Hu J."/>
            <person name="Fu X."/>
            <person name="Schnable P.S."/>
            <person name="Li F."/>
            <person name="Zhang H."/>
            <person name="Feng B."/>
            <person name="Zhu X."/>
            <person name="Liu R."/>
            <person name="Schnable J.C."/>
            <person name="Zhu J.-K."/>
            <person name="Zhang H."/>
        </authorList>
    </citation>
    <scope>NUCLEOTIDE SEQUENCE [LARGE SCALE GENOMIC DNA]</scope>
</reference>